<dbReference type="OrthoDB" id="69809at2759"/>
<dbReference type="GO" id="GO:0005881">
    <property type="term" value="C:cytoplasmic microtubule"/>
    <property type="evidence" value="ECO:0007669"/>
    <property type="project" value="TreeGrafter"/>
</dbReference>
<dbReference type="InterPro" id="IPR039302">
    <property type="entry name" value="MAP10"/>
</dbReference>
<dbReference type="GO" id="GO:0031122">
    <property type="term" value="P:cytoplasmic microtubule organization"/>
    <property type="evidence" value="ECO:0007669"/>
    <property type="project" value="TreeGrafter"/>
</dbReference>
<dbReference type="GO" id="GO:0005813">
    <property type="term" value="C:centrosome"/>
    <property type="evidence" value="ECO:0007669"/>
    <property type="project" value="TreeGrafter"/>
</dbReference>
<dbReference type="GO" id="GO:0032467">
    <property type="term" value="P:positive regulation of cytokinesis"/>
    <property type="evidence" value="ECO:0007669"/>
    <property type="project" value="TreeGrafter"/>
</dbReference>
<feature type="compositionally biased region" description="Low complexity" evidence="1">
    <location>
        <begin position="734"/>
        <end position="745"/>
    </location>
</feature>
<dbReference type="AlphaFoldDB" id="A0A9B0X013"/>
<dbReference type="GeneID" id="102822535"/>
<dbReference type="InterPro" id="IPR026679">
    <property type="entry name" value="MAP10_C-term"/>
</dbReference>
<feature type="compositionally biased region" description="Low complexity" evidence="1">
    <location>
        <begin position="776"/>
        <end position="785"/>
    </location>
</feature>
<dbReference type="GO" id="GO:0030496">
    <property type="term" value="C:midbody"/>
    <property type="evidence" value="ECO:0007669"/>
    <property type="project" value="TreeGrafter"/>
</dbReference>
<organism evidence="3 4">
    <name type="scientific">Chrysochloris asiatica</name>
    <name type="common">Cape golden mole</name>
    <dbReference type="NCBI Taxonomy" id="185453"/>
    <lineage>
        <taxon>Eukaryota</taxon>
        <taxon>Metazoa</taxon>
        <taxon>Chordata</taxon>
        <taxon>Craniata</taxon>
        <taxon>Vertebrata</taxon>
        <taxon>Euteleostomi</taxon>
        <taxon>Mammalia</taxon>
        <taxon>Eutheria</taxon>
        <taxon>Afrotheria</taxon>
        <taxon>Chrysochloridae</taxon>
        <taxon>Chrysochlorinae</taxon>
        <taxon>Chrysochloris</taxon>
    </lineage>
</organism>
<evidence type="ECO:0000256" key="1">
    <source>
        <dbReference type="SAM" id="MobiDB-lite"/>
    </source>
</evidence>
<dbReference type="PANTHER" id="PTHR21831">
    <property type="entry name" value="MICROTUBULE-ASSOCIATED PROTEIN 10"/>
    <property type="match status" value="1"/>
</dbReference>
<dbReference type="Pfam" id="PF14925">
    <property type="entry name" value="HPHLAWLY"/>
    <property type="match status" value="1"/>
</dbReference>
<dbReference type="GO" id="GO:0008017">
    <property type="term" value="F:microtubule binding"/>
    <property type="evidence" value="ECO:0007669"/>
    <property type="project" value="InterPro"/>
</dbReference>
<gene>
    <name evidence="4" type="primary">LOC102822535</name>
</gene>
<dbReference type="GO" id="GO:0097431">
    <property type="term" value="C:mitotic spindle pole"/>
    <property type="evidence" value="ECO:0007669"/>
    <property type="project" value="TreeGrafter"/>
</dbReference>
<dbReference type="Pfam" id="PF14924">
    <property type="entry name" value="MAP10_N"/>
    <property type="match status" value="1"/>
</dbReference>
<feature type="region of interest" description="Disordered" evidence="1">
    <location>
        <begin position="708"/>
        <end position="789"/>
    </location>
</feature>
<keyword evidence="3" id="KW-1185">Reference proteome</keyword>
<dbReference type="GO" id="GO:1990023">
    <property type="term" value="C:mitotic spindle midzone"/>
    <property type="evidence" value="ECO:0007669"/>
    <property type="project" value="TreeGrafter"/>
</dbReference>
<protein>
    <submittedName>
        <fullName evidence="4">Microtubule-associated protein 10-like</fullName>
    </submittedName>
</protein>
<evidence type="ECO:0000259" key="2">
    <source>
        <dbReference type="Pfam" id="PF14925"/>
    </source>
</evidence>
<dbReference type="RefSeq" id="XP_006874231.1">
    <property type="nucleotide sequence ID" value="XM_006874169.1"/>
</dbReference>
<reference evidence="4" key="1">
    <citation type="submission" date="2025-08" db="UniProtKB">
        <authorList>
            <consortium name="RefSeq"/>
        </authorList>
    </citation>
    <scope>IDENTIFICATION</scope>
    <source>
        <tissue evidence="4">Spleen</tissue>
    </source>
</reference>
<dbReference type="GO" id="GO:0051256">
    <property type="term" value="P:mitotic spindle midzone assembly"/>
    <property type="evidence" value="ECO:0007669"/>
    <property type="project" value="TreeGrafter"/>
</dbReference>
<feature type="region of interest" description="Disordered" evidence="1">
    <location>
        <begin position="202"/>
        <end position="228"/>
    </location>
</feature>
<sequence>MAASLPERLFSLEVLVDWVRLEAGELPSSSGAVQEASLPPPSDSLCPAVAFRLLDFPTLLVYPPGGPASEHRPGVVRFGRGKACLFRLHPATLHRLLLETPLYALLLQLRSGFPTPAPQLLGSCSISLADAAQKVLGPAASTCSQSHRGSYPVRDLMGKQIGDLSLGYRLAHLENHVLGHLERPIIAEDGLAEQKAGEVSSQVLLENPRPRQLTPDPSSGADGGNLVDLKTTNAQKDLKEGVNHSDARADNRDFVEKGKMKSSVCSNASSRRCDSPLNQEELDIETNTFCPPPLYYTHFVQEKTPPALGKITFVPQVNGPEERNGIFQEEKCAHLPTCTYAQKNVNITTNENPPSILRDPPTNIQDLGASSQMTCHPQTEQTRVNIIKQLPLLNALLVELSLLYAQPSASPTHIHPHLAWLYRSEDKTAPASSAKSTCKCDSNKEKLSIEEKKQSVSLQYRKNQVENTKKGMCFEKTGGNPRKRVPKGKLLYGITNTLKLRLKQTNPDMLVVHEKREQYRKMQAQMLGAKLSIPSPKVKVLSFTERVQKPHQLPEGQCLDLDSSFAESGNTSKQISGVFDDTSTANATGKQTVEYSKYRTSSGTLGEITAAKPIISEKFPHAIMLEGNVEMKVRSPCIFQQDAIIDRKLVDKKKANRQVKTTENGIADRSENKLINKNSCSENVSELTYSDDFTSPCYSEDFYTTEDTSRSLPGCDGSQENAKHHTSKSSEATSSMRKNSSEKSSILSPPFSAGLPVHSSKRSHASKTQKSLEEASSISTSDSSSLHWPEEKEKKIDLYGMHNSKVVKRNQDISIKLKTKTGCKSLEKSQSPRTSQVSSYLPSNLSELELSAVDSSTSDQFEENSDEVGSLHISKQCKDICELVINKLPGYTV</sequence>
<accession>A0A9B0X013</accession>
<dbReference type="Proteomes" id="UP000504623">
    <property type="component" value="Unplaced"/>
</dbReference>
<feature type="domain" description="Microtubule-associated protein 10 C-terminal" evidence="2">
    <location>
        <begin position="265"/>
        <end position="892"/>
    </location>
</feature>
<dbReference type="PANTHER" id="PTHR21831:SF2">
    <property type="entry name" value="MICROTUBULE-ASSOCIATED PROTEIN 10"/>
    <property type="match status" value="1"/>
</dbReference>
<name>A0A9B0X013_CHRAS</name>
<evidence type="ECO:0000313" key="3">
    <source>
        <dbReference type="Proteomes" id="UP000504623"/>
    </source>
</evidence>
<evidence type="ECO:0000313" key="4">
    <source>
        <dbReference type="RefSeq" id="XP_006874231.1"/>
    </source>
</evidence>
<proteinExistence type="predicted"/>